<evidence type="ECO:0000256" key="8">
    <source>
        <dbReference type="PROSITE-ProRule" id="PRU00221"/>
    </source>
</evidence>
<evidence type="ECO:0000313" key="14">
    <source>
        <dbReference type="Proteomes" id="UP000663888"/>
    </source>
</evidence>
<feature type="compositionally biased region" description="Polar residues" evidence="10">
    <location>
        <begin position="1507"/>
        <end position="1516"/>
    </location>
</feature>
<evidence type="ECO:0000256" key="6">
    <source>
        <dbReference type="ARBA" id="ARBA00023004"/>
    </source>
</evidence>
<dbReference type="PROSITE" id="PS50082">
    <property type="entry name" value="WD_REPEATS_2"/>
    <property type="match status" value="8"/>
</dbReference>
<dbReference type="Pfam" id="PF00400">
    <property type="entry name" value="WD40"/>
    <property type="match status" value="9"/>
</dbReference>
<feature type="compositionally biased region" description="Basic and acidic residues" evidence="10">
    <location>
        <begin position="1217"/>
        <end position="1227"/>
    </location>
</feature>
<evidence type="ECO:0000313" key="13">
    <source>
        <dbReference type="EMBL" id="CAE6406768.1"/>
    </source>
</evidence>
<dbReference type="EMBL" id="CAJMWX010000180">
    <property type="protein sequence ID" value="CAE6406768.1"/>
    <property type="molecule type" value="Genomic_DNA"/>
</dbReference>
<feature type="coiled-coil region" evidence="9">
    <location>
        <begin position="559"/>
        <end position="600"/>
    </location>
</feature>
<feature type="region of interest" description="Disordered" evidence="10">
    <location>
        <begin position="1420"/>
        <end position="1457"/>
    </location>
</feature>
<evidence type="ECO:0000256" key="7">
    <source>
        <dbReference type="PIRSR" id="PIRSR602403-1"/>
    </source>
</evidence>
<feature type="compositionally biased region" description="Low complexity" evidence="10">
    <location>
        <begin position="949"/>
        <end position="987"/>
    </location>
</feature>
<feature type="repeat" description="WD" evidence="8">
    <location>
        <begin position="2299"/>
        <end position="2340"/>
    </location>
</feature>
<keyword evidence="11" id="KW-1133">Transmembrane helix</keyword>
<dbReference type="Proteomes" id="UP000663888">
    <property type="component" value="Unassembled WGS sequence"/>
</dbReference>
<feature type="repeat" description="WD" evidence="8">
    <location>
        <begin position="2256"/>
        <end position="2297"/>
    </location>
</feature>
<dbReference type="Gene3D" id="2.130.10.10">
    <property type="entry name" value="YVTN repeat-like/Quinoprotein amine dehydrogenase"/>
    <property type="match status" value="5"/>
</dbReference>
<evidence type="ECO:0000256" key="11">
    <source>
        <dbReference type="SAM" id="Phobius"/>
    </source>
</evidence>
<dbReference type="InterPro" id="IPR001680">
    <property type="entry name" value="WD40_rpt"/>
</dbReference>
<evidence type="ECO:0000256" key="3">
    <source>
        <dbReference type="ARBA" id="ARBA00022574"/>
    </source>
</evidence>
<dbReference type="InterPro" id="IPR036322">
    <property type="entry name" value="WD40_repeat_dom_sf"/>
</dbReference>
<feature type="region of interest" description="Disordered" evidence="10">
    <location>
        <begin position="1124"/>
        <end position="1147"/>
    </location>
</feature>
<gene>
    <name evidence="13" type="ORF">RDB_LOCUS8185</name>
</gene>
<dbReference type="PANTHER" id="PTHR19848">
    <property type="entry name" value="WD40 REPEAT PROTEIN"/>
    <property type="match status" value="1"/>
</dbReference>
<feature type="binding site" description="axial binding residue" evidence="7">
    <location>
        <position position="452"/>
    </location>
    <ligand>
        <name>heme</name>
        <dbReference type="ChEBI" id="CHEBI:30413"/>
    </ligand>
    <ligandPart>
        <name>Fe</name>
        <dbReference type="ChEBI" id="CHEBI:18248"/>
    </ligandPart>
</feature>
<comment type="similarity">
    <text evidence="2">Belongs to the cytochrome P450 family.</text>
</comment>
<dbReference type="InterPro" id="IPR002403">
    <property type="entry name" value="Cyt_P450_E_grp-IV"/>
</dbReference>
<organism evidence="13 14">
    <name type="scientific">Rhizoctonia solani</name>
    <dbReference type="NCBI Taxonomy" id="456999"/>
    <lineage>
        <taxon>Eukaryota</taxon>
        <taxon>Fungi</taxon>
        <taxon>Dikarya</taxon>
        <taxon>Basidiomycota</taxon>
        <taxon>Agaricomycotina</taxon>
        <taxon>Agaricomycetes</taxon>
        <taxon>Cantharellales</taxon>
        <taxon>Ceratobasidiaceae</taxon>
        <taxon>Rhizoctonia</taxon>
    </lineage>
</organism>
<feature type="repeat" description="WD" evidence="8">
    <location>
        <begin position="2427"/>
        <end position="2468"/>
    </location>
</feature>
<keyword evidence="3 8" id="KW-0853">WD repeat</keyword>
<dbReference type="Pfam" id="PF00067">
    <property type="entry name" value="p450"/>
    <property type="match status" value="1"/>
</dbReference>
<feature type="compositionally biased region" description="Polar residues" evidence="10">
    <location>
        <begin position="988"/>
        <end position="1000"/>
    </location>
</feature>
<dbReference type="InterPro" id="IPR056884">
    <property type="entry name" value="NPHP3-like_N"/>
</dbReference>
<accession>A0A8H2WY38</accession>
<feature type="compositionally biased region" description="Acidic residues" evidence="10">
    <location>
        <begin position="1344"/>
        <end position="1357"/>
    </location>
</feature>
<keyword evidence="6 7" id="KW-0408">Iron</keyword>
<dbReference type="SUPFAM" id="SSF50978">
    <property type="entry name" value="WD40 repeat-like"/>
    <property type="match status" value="2"/>
</dbReference>
<feature type="repeat" description="WD" evidence="8">
    <location>
        <begin position="2686"/>
        <end position="2727"/>
    </location>
</feature>
<protein>
    <recommendedName>
        <fullName evidence="12">NACHT domain-containing protein</fullName>
    </recommendedName>
</protein>
<evidence type="ECO:0000256" key="2">
    <source>
        <dbReference type="ARBA" id="ARBA00010617"/>
    </source>
</evidence>
<feature type="repeat" description="WD" evidence="8">
    <location>
        <begin position="2342"/>
        <end position="2383"/>
    </location>
</feature>
<dbReference type="InterPro" id="IPR001128">
    <property type="entry name" value="Cyt_P450"/>
</dbReference>
<dbReference type="InterPro" id="IPR007111">
    <property type="entry name" value="NACHT_NTPase"/>
</dbReference>
<dbReference type="CDD" id="cd00200">
    <property type="entry name" value="WD40"/>
    <property type="match status" value="2"/>
</dbReference>
<feature type="region of interest" description="Disordered" evidence="10">
    <location>
        <begin position="630"/>
        <end position="653"/>
    </location>
</feature>
<dbReference type="Gene3D" id="3.40.50.300">
    <property type="entry name" value="P-loop containing nucleotide triphosphate hydrolases"/>
    <property type="match status" value="1"/>
</dbReference>
<dbReference type="GO" id="GO:0005506">
    <property type="term" value="F:iron ion binding"/>
    <property type="evidence" value="ECO:0007669"/>
    <property type="project" value="InterPro"/>
</dbReference>
<comment type="caution">
    <text evidence="13">The sequence shown here is derived from an EMBL/GenBank/DDBJ whole genome shotgun (WGS) entry which is preliminary data.</text>
</comment>
<keyword evidence="11" id="KW-0472">Membrane</keyword>
<feature type="compositionally biased region" description="Basic and acidic residues" evidence="10">
    <location>
        <begin position="686"/>
        <end position="695"/>
    </location>
</feature>
<keyword evidence="11" id="KW-0812">Transmembrane</keyword>
<dbReference type="SUPFAM" id="SSF48264">
    <property type="entry name" value="Cytochrome P450"/>
    <property type="match status" value="1"/>
</dbReference>
<dbReference type="InterPro" id="IPR036396">
    <property type="entry name" value="Cyt_P450_sf"/>
</dbReference>
<dbReference type="SUPFAM" id="SSF52540">
    <property type="entry name" value="P-loop containing nucleoside triphosphate hydrolases"/>
    <property type="match status" value="1"/>
</dbReference>
<keyword evidence="5" id="KW-0677">Repeat</keyword>
<comment type="cofactor">
    <cofactor evidence="1 7">
        <name>heme</name>
        <dbReference type="ChEBI" id="CHEBI:30413"/>
    </cofactor>
</comment>
<dbReference type="PRINTS" id="PR00320">
    <property type="entry name" value="GPROTEINBRPT"/>
</dbReference>
<dbReference type="InterPro" id="IPR015943">
    <property type="entry name" value="WD40/YVTN_repeat-like_dom_sf"/>
</dbReference>
<dbReference type="InterPro" id="IPR027417">
    <property type="entry name" value="P-loop_NTPase"/>
</dbReference>
<feature type="region of interest" description="Disordered" evidence="10">
    <location>
        <begin position="1186"/>
        <end position="1233"/>
    </location>
</feature>
<feature type="region of interest" description="Disordered" evidence="10">
    <location>
        <begin position="1497"/>
        <end position="1535"/>
    </location>
</feature>
<dbReference type="GO" id="GO:0016705">
    <property type="term" value="F:oxidoreductase activity, acting on paired donors, with incorporation or reduction of molecular oxygen"/>
    <property type="evidence" value="ECO:0007669"/>
    <property type="project" value="InterPro"/>
</dbReference>
<keyword evidence="7" id="KW-0349">Heme</keyword>
<evidence type="ECO:0000256" key="4">
    <source>
        <dbReference type="ARBA" id="ARBA00022723"/>
    </source>
</evidence>
<feature type="region of interest" description="Disordered" evidence="10">
    <location>
        <begin position="686"/>
        <end position="1067"/>
    </location>
</feature>
<evidence type="ECO:0000256" key="10">
    <source>
        <dbReference type="SAM" id="MobiDB-lite"/>
    </source>
</evidence>
<dbReference type="SMART" id="SM00320">
    <property type="entry name" value="WD40"/>
    <property type="match status" value="13"/>
</dbReference>
<evidence type="ECO:0000259" key="12">
    <source>
        <dbReference type="PROSITE" id="PS50837"/>
    </source>
</evidence>
<evidence type="ECO:0000256" key="1">
    <source>
        <dbReference type="ARBA" id="ARBA00001971"/>
    </source>
</evidence>
<feature type="repeat" description="WD" evidence="8">
    <location>
        <begin position="2644"/>
        <end position="2685"/>
    </location>
</feature>
<dbReference type="InterPro" id="IPR020472">
    <property type="entry name" value="WD40_PAC1"/>
</dbReference>
<keyword evidence="4 7" id="KW-0479">Metal-binding</keyword>
<dbReference type="InterPro" id="IPR019775">
    <property type="entry name" value="WD40_repeat_CS"/>
</dbReference>
<feature type="compositionally biased region" description="Low complexity" evidence="10">
    <location>
        <begin position="1188"/>
        <end position="1215"/>
    </location>
</feature>
<dbReference type="PROSITE" id="PS50837">
    <property type="entry name" value="NACHT"/>
    <property type="match status" value="1"/>
</dbReference>
<feature type="domain" description="NACHT" evidence="12">
    <location>
        <begin position="1736"/>
        <end position="1881"/>
    </location>
</feature>
<dbReference type="PRINTS" id="PR00465">
    <property type="entry name" value="EP450IV"/>
</dbReference>
<dbReference type="GO" id="GO:0004497">
    <property type="term" value="F:monooxygenase activity"/>
    <property type="evidence" value="ECO:0007669"/>
    <property type="project" value="InterPro"/>
</dbReference>
<feature type="repeat" description="WD" evidence="8">
    <location>
        <begin position="2601"/>
        <end position="2642"/>
    </location>
</feature>
<dbReference type="GO" id="GO:0020037">
    <property type="term" value="F:heme binding"/>
    <property type="evidence" value="ECO:0007669"/>
    <property type="project" value="InterPro"/>
</dbReference>
<feature type="compositionally biased region" description="Low complexity" evidence="10">
    <location>
        <begin position="1128"/>
        <end position="1147"/>
    </location>
</feature>
<sequence>MNSTTYDTVNWNFSSLSLELASKLGDNQLAVGSAAAAAAGLAWYLLKSDDTKVKRIQVLPFFGQWNFFTKRYDFIVNGFKKFPRETAFAFSVLGHDVVALRGEEARKSFFSRGDLSFTEGYSLLFGGGPTTKDIVKNQTTRNDQEELSFFLRHLTPLLRMERLGQLTPDLMSDIERNMETWGETGKFDPFEVMYSTVFQLTIRAAGAREIADSVERCKHLEELYWKVEKGNTAASLLLPWLPSSARKQKVDATTEIYTIFDDIIKTRQRENRREEDALQTFIDQGDSTVDIIGFVMGTLFAGIVNTGLMSAWIFIFLDQVPEWRDKVVDEIRTLLNKHAPLDGGSESTGERFSKIPPQVWENEMPVLEACIRETIRLIVSGAALRRLISGDTVIDGKNIPNGSFLVYQTGETHLDPNIYPNPSQYDPGRFAKEQDKNQAYGFLGWGVGRHPCVGRRFAQYEIKSMVAMFLASNKLHTQMRRSNSIRPSVSRSQTLLANTTVTGSTDDVTAYLDESSANINDIVQSRTAIGERDREITRLKDQIATLTQVVAARPPLEQVQALQKEYQNLELILQGTQRENERCMAELEKSKRREKMMEAELTKVYGDDWASHLGMPTSSPSISRALPVSAGATANVRQSPPPSNQPEEAAHAPSNAAINEHIEAVRMLVLGMDAKLAEREAQISKEMARAEEETQRAASARKKIGITAKVEPSSIHTPARSRAESRAASPVVTLPPVDTNDSTSPPPASVRPKAKLTSGSTAGLKPPAKPTVSNAPGRKTPASSTVSRGPRDRPVSVVGTPSKSPFGRPITPVGPPSKRAASPLLRTGPRVPSPSRSGVTPGTPRTTRPAVKPTSPPVVKNASSKSIPSRRTQPPPPPTAKRTKSPVRAPSATLPRRAASPARSSLFEAPGPSVHRRVASASASSSVVSGGGDPSPSPGDLARARHKLPSSLSSITLPPPTITSSAPASPPSSTYPASASSASLPTLNNNQTDPQDSSPEWTDLSAPPSAIPPELLSTEEPKRAIVSAPVTPVHVQTRVEPTSDPPIFPRPRTSSVTIVAGGDGDVERPRVGEPLAVLSDNVISTSKDSPTGIRIKAKVTATTPPNNPAARTIAHIRPEQLVVPRQRSGSISAGSSFSGLATSTMSRASSVRVTSASRILSPPLLRPGPGLSLIVPGANILIPPGMRSPPTSILSSTSSRTTSSSGSDSSAPATSIDRARTPKESGLRPRLTGLPSKLAHAAALYPPDEESVDRDDSGIDMFEADDAEQDQREEARSNRKIADLEISNKSLLAINATLEATKSRQAKEIRDLRRKLRESRLILPPSKYLALEQQDPTETKGISEEEDEEEDDPEEGDVTQTQADETYNRVRGLLDRLLKDGEDALKAKPAIPEEPDEMKKPIRVLDVDELQQYADRDIDELTESRATESVTDLAESIDEDSPSALAEKEAALATPKHPSSFSVGIFSGWGSSQGKDPKRHRVRDSLKTGLGRLKHALKPASHHSELSAGSSATNIADPSPTPSIKDKSSESGARNKAWVGLETTLRALGESAKLFSPLQATIGELASCLDVIEAAANNRDDYEELATELKATIDTLSQYAADFDSEEGKNSVARIVRNNPKKSSIQAQVVHISKQREQSNIKRVLESANDREDIIKCYRGIEMLFRQLQNEVTLRTWRNTSKQHMMSLLRGMSPVEDARYDSKYSMLVKRRGCTPETREKVQEALQTWARDPTGAKIYWMNGMAGTGKTTIAYSLCSWLEDNLLLGASFFCSRISSSCRDLTQIVPTTAYQLANYSSAYRSALCTVLEDDPDASSRNVTRQFDKLLKEPLSQIKDAMPEGVVIVIDALDECQDHYGVRLMLEVLLRLATTLPFKFFVTSRPEPSIYDRMLSPSGSPPSTLHLHDIEQSIVQEDIKKYLFEVLGSMSPSPTSDQIESLAKQAGKLFIYAATAARYILPDAARVDSSARLRAMLEVNTDTTGTDKHKKKYKELDMLYSTILSAALNGDILEDEEMMVMKNVLYTTLCAKEPLSARTVASLLSLTEQQVLSTLQPLRSVLHVSEGGESISALHASFPDYMFNQSRSGSFYCDIKAHNGQMAEWCFDVMDRELCFNICQLESSYVLDKDVPDLADRVDRFIAAALLYACRYWGQHLKSEHSSTMLHDKLLSFVSKKMLFWMEVLNLSGDISIGQSLILCAQNWLLANNGSDELQRQLSDARTFVTHPTRQLENNFGTCGLADSTLRVLHPHTGVTIVGPFEGHTASVESIAFSPSATLIASGSADSTIIIWDALTGKLVSGPIKGHTDWVVSVAFSHNAARVISGSKDRTIRIWNTETGTIIGGPLQGHAEGLTSLAVSPNGRYIVSLSDDYKVRIWDLSSDSPSGRTLGDDAIQVNSIAFSHDGARLASGSYDAIRIWDPYTGVILAEMQNRDYGGIRLITFSPDGGRVVTGCDDDTIRVWDIDTKTAVAGPFLASAITAMGLLSMVLSPEGSRIVSGYRKNAICTWDTYVGGPVDPPNEHGELALLLAFSPEGSRFVTASDEGSLFVREVVTGQLITDPPRAYDDTPQSLSFSPDGARVAVSFFDGMVYVIDASSGKTVFAPFQAHTDSIYSLAFSPNGKQFITGSSDCTVKFWDAYTGDAMAETLQGHTDAILSVQFSPDGALIATGASDNTIGIWEASTGFRKRLLTGHQSGVNSVAFSPDGALVASGSDDTTIKLWRIDENSCNAKTLEGHTSELVSVCFSLDGTQIISNGYDHTVLVHDTTTGDILARPLEGHTDSVGRVAISSTHIATSSVDHYLEVYSIIRISKIAVGFEADSPLRGNWDFNDDGWITVDGKLIIWIPPDLHECVPYPHETLAIGSKGSLHIGWEGLALGEKWTECYVSE</sequence>
<dbReference type="PANTHER" id="PTHR19848:SF8">
    <property type="entry name" value="F-BOX AND WD REPEAT DOMAIN CONTAINING 7"/>
    <property type="match status" value="1"/>
</dbReference>
<feature type="transmembrane region" description="Helical" evidence="11">
    <location>
        <begin position="29"/>
        <end position="46"/>
    </location>
</feature>
<feature type="transmembrane region" description="Helical" evidence="11">
    <location>
        <begin position="291"/>
        <end position="317"/>
    </location>
</feature>
<dbReference type="Pfam" id="PF24883">
    <property type="entry name" value="NPHP3_N"/>
    <property type="match status" value="1"/>
</dbReference>
<dbReference type="CDD" id="cd00302">
    <property type="entry name" value="cytochrome_P450"/>
    <property type="match status" value="1"/>
</dbReference>
<keyword evidence="9" id="KW-0175">Coiled coil</keyword>
<proteinExistence type="inferred from homology"/>
<dbReference type="Gene3D" id="1.10.630.10">
    <property type="entry name" value="Cytochrome P450"/>
    <property type="match status" value="1"/>
</dbReference>
<dbReference type="PROSITE" id="PS50294">
    <property type="entry name" value="WD_REPEATS_REGION"/>
    <property type="match status" value="7"/>
</dbReference>
<feature type="repeat" description="WD" evidence="8">
    <location>
        <begin position="2729"/>
        <end position="2770"/>
    </location>
</feature>
<feature type="compositionally biased region" description="Low complexity" evidence="10">
    <location>
        <begin position="919"/>
        <end position="928"/>
    </location>
</feature>
<evidence type="ECO:0000256" key="5">
    <source>
        <dbReference type="ARBA" id="ARBA00022737"/>
    </source>
</evidence>
<dbReference type="PROSITE" id="PS00678">
    <property type="entry name" value="WD_REPEATS_1"/>
    <property type="match status" value="4"/>
</dbReference>
<name>A0A8H2WY38_9AGAM</name>
<feature type="compositionally biased region" description="Low complexity" evidence="10">
    <location>
        <begin position="840"/>
        <end position="849"/>
    </location>
</feature>
<evidence type="ECO:0000256" key="9">
    <source>
        <dbReference type="SAM" id="Coils"/>
    </source>
</evidence>
<reference evidence="13" key="1">
    <citation type="submission" date="2021-01" db="EMBL/GenBank/DDBJ databases">
        <authorList>
            <person name="Kaushik A."/>
        </authorList>
    </citation>
    <scope>NUCLEOTIDE SEQUENCE</scope>
    <source>
        <strain evidence="13">AG4-R118</strain>
    </source>
</reference>
<feature type="region of interest" description="Disordered" evidence="10">
    <location>
        <begin position="1326"/>
        <end position="1369"/>
    </location>
</feature>